<dbReference type="EMBL" id="AMZH03015699">
    <property type="protein sequence ID" value="RRT45645.1"/>
    <property type="molecule type" value="Genomic_DNA"/>
</dbReference>
<dbReference type="Proteomes" id="UP000287651">
    <property type="component" value="Unassembled WGS sequence"/>
</dbReference>
<dbReference type="AlphaFoldDB" id="A0A426Y1K3"/>
<proteinExistence type="predicted"/>
<evidence type="ECO:0000313" key="2">
    <source>
        <dbReference type="Proteomes" id="UP000287651"/>
    </source>
</evidence>
<accession>A0A426Y1K3</accession>
<reference evidence="1 2" key="1">
    <citation type="journal article" date="2014" name="Agronomy (Basel)">
        <title>A Draft Genome Sequence for Ensete ventricosum, the Drought-Tolerant Tree Against Hunger.</title>
        <authorList>
            <person name="Harrison J."/>
            <person name="Moore K.A."/>
            <person name="Paszkiewicz K."/>
            <person name="Jones T."/>
            <person name="Grant M."/>
            <person name="Ambacheew D."/>
            <person name="Muzemil S."/>
            <person name="Studholme D.J."/>
        </authorList>
    </citation>
    <scope>NUCLEOTIDE SEQUENCE [LARGE SCALE GENOMIC DNA]</scope>
</reference>
<evidence type="ECO:0000313" key="1">
    <source>
        <dbReference type="EMBL" id="RRT45645.1"/>
    </source>
</evidence>
<sequence>MSKKKARHGFELPLVTLHEVGLREAEKQHFTDAFCNQLIRIYYMRVRDTAVVSISGVRSTRKRSKRSRRRVYEAQRHFVKL</sequence>
<organism evidence="1 2">
    <name type="scientific">Ensete ventricosum</name>
    <name type="common">Abyssinian banana</name>
    <name type="synonym">Musa ensete</name>
    <dbReference type="NCBI Taxonomy" id="4639"/>
    <lineage>
        <taxon>Eukaryota</taxon>
        <taxon>Viridiplantae</taxon>
        <taxon>Streptophyta</taxon>
        <taxon>Embryophyta</taxon>
        <taxon>Tracheophyta</taxon>
        <taxon>Spermatophyta</taxon>
        <taxon>Magnoliopsida</taxon>
        <taxon>Liliopsida</taxon>
        <taxon>Zingiberales</taxon>
        <taxon>Musaceae</taxon>
        <taxon>Ensete</taxon>
    </lineage>
</organism>
<protein>
    <submittedName>
        <fullName evidence="1">Uncharacterized protein</fullName>
    </submittedName>
</protein>
<gene>
    <name evidence="1" type="ORF">B296_00052861</name>
</gene>
<name>A0A426Y1K3_ENSVE</name>
<comment type="caution">
    <text evidence="1">The sequence shown here is derived from an EMBL/GenBank/DDBJ whole genome shotgun (WGS) entry which is preliminary data.</text>
</comment>